<dbReference type="RefSeq" id="XP_022139087.1">
    <property type="nucleotide sequence ID" value="XM_022283395.1"/>
</dbReference>
<evidence type="ECO:0000256" key="3">
    <source>
        <dbReference type="ARBA" id="ARBA00023125"/>
    </source>
</evidence>
<evidence type="ECO:0000256" key="7">
    <source>
        <dbReference type="SAM" id="Phobius"/>
    </source>
</evidence>
<keyword evidence="9" id="KW-1185">Reference proteome</keyword>
<comment type="subcellular location">
    <subcellularLocation>
        <location evidence="1">Nucleus</location>
    </subcellularLocation>
</comment>
<dbReference type="AlphaFoldDB" id="A0A6J1CD11"/>
<keyword evidence="7" id="KW-0472">Membrane</keyword>
<name>A0A6J1CD11_MOMCH</name>
<dbReference type="InterPro" id="IPR036093">
    <property type="entry name" value="NAC_dom_sf"/>
</dbReference>
<dbReference type="GO" id="GO:0005634">
    <property type="term" value="C:nucleus"/>
    <property type="evidence" value="ECO:0007669"/>
    <property type="project" value="UniProtKB-SubCell"/>
</dbReference>
<accession>A0A6J1CD11</accession>
<reference evidence="10" key="1">
    <citation type="submission" date="2025-08" db="UniProtKB">
        <authorList>
            <consortium name="RefSeq"/>
        </authorList>
    </citation>
    <scope>IDENTIFICATION</scope>
    <source>
        <strain evidence="10">OHB3-1</strain>
    </source>
</reference>
<evidence type="ECO:0000256" key="1">
    <source>
        <dbReference type="ARBA" id="ARBA00004123"/>
    </source>
</evidence>
<dbReference type="SUPFAM" id="SSF101941">
    <property type="entry name" value="NAC domain"/>
    <property type="match status" value="1"/>
</dbReference>
<dbReference type="PROSITE" id="PS51005">
    <property type="entry name" value="NAC"/>
    <property type="match status" value="1"/>
</dbReference>
<evidence type="ECO:0000256" key="6">
    <source>
        <dbReference type="SAM" id="MobiDB-lite"/>
    </source>
</evidence>
<organism evidence="9 10">
    <name type="scientific">Momordica charantia</name>
    <name type="common">Bitter gourd</name>
    <name type="synonym">Balsam pear</name>
    <dbReference type="NCBI Taxonomy" id="3673"/>
    <lineage>
        <taxon>Eukaryota</taxon>
        <taxon>Viridiplantae</taxon>
        <taxon>Streptophyta</taxon>
        <taxon>Embryophyta</taxon>
        <taxon>Tracheophyta</taxon>
        <taxon>Spermatophyta</taxon>
        <taxon>Magnoliopsida</taxon>
        <taxon>eudicotyledons</taxon>
        <taxon>Gunneridae</taxon>
        <taxon>Pentapetalae</taxon>
        <taxon>rosids</taxon>
        <taxon>fabids</taxon>
        <taxon>Cucurbitales</taxon>
        <taxon>Cucurbitaceae</taxon>
        <taxon>Momordiceae</taxon>
        <taxon>Momordica</taxon>
    </lineage>
</organism>
<keyword evidence="7" id="KW-1133">Transmembrane helix</keyword>
<dbReference type="KEGG" id="mcha:111010085"/>
<dbReference type="GO" id="GO:0006355">
    <property type="term" value="P:regulation of DNA-templated transcription"/>
    <property type="evidence" value="ECO:0007669"/>
    <property type="project" value="InterPro"/>
</dbReference>
<dbReference type="PANTHER" id="PTHR31744">
    <property type="entry name" value="PROTEIN CUP-SHAPED COTYLEDON 2-RELATED"/>
    <property type="match status" value="1"/>
</dbReference>
<dbReference type="GO" id="GO:0003677">
    <property type="term" value="F:DNA binding"/>
    <property type="evidence" value="ECO:0007669"/>
    <property type="project" value="UniProtKB-KW"/>
</dbReference>
<dbReference type="OrthoDB" id="777252at2759"/>
<proteinExistence type="predicted"/>
<dbReference type="FunFam" id="2.170.150.80:FF:000002">
    <property type="entry name" value="Nac domain-containing protein 86"/>
    <property type="match status" value="1"/>
</dbReference>
<evidence type="ECO:0000256" key="5">
    <source>
        <dbReference type="ARBA" id="ARBA00023242"/>
    </source>
</evidence>
<evidence type="ECO:0000313" key="9">
    <source>
        <dbReference type="Proteomes" id="UP000504603"/>
    </source>
</evidence>
<feature type="region of interest" description="Disordered" evidence="6">
    <location>
        <begin position="406"/>
        <end position="436"/>
    </location>
</feature>
<gene>
    <name evidence="10" type="primary">LOC111010085</name>
</gene>
<keyword evidence="2" id="KW-0805">Transcription regulation</keyword>
<dbReference type="Pfam" id="PF02365">
    <property type="entry name" value="NAM"/>
    <property type="match status" value="1"/>
</dbReference>
<evidence type="ECO:0000256" key="2">
    <source>
        <dbReference type="ARBA" id="ARBA00023015"/>
    </source>
</evidence>
<evidence type="ECO:0000313" key="10">
    <source>
        <dbReference type="RefSeq" id="XP_022139087.1"/>
    </source>
</evidence>
<evidence type="ECO:0000259" key="8">
    <source>
        <dbReference type="PROSITE" id="PS51005"/>
    </source>
</evidence>
<dbReference type="InterPro" id="IPR003441">
    <property type="entry name" value="NAC-dom"/>
</dbReference>
<dbReference type="GeneID" id="111010085"/>
<dbReference type="PANTHER" id="PTHR31744:SF210">
    <property type="entry name" value="NAC DOMAIN-CONTAINING PROTEIN 86-LIKE"/>
    <property type="match status" value="1"/>
</dbReference>
<keyword evidence="3" id="KW-0238">DNA-binding</keyword>
<evidence type="ECO:0000256" key="4">
    <source>
        <dbReference type="ARBA" id="ARBA00023163"/>
    </source>
</evidence>
<keyword evidence="7" id="KW-0812">Transmembrane</keyword>
<dbReference type="Gene3D" id="2.170.150.80">
    <property type="entry name" value="NAC domain"/>
    <property type="match status" value="1"/>
</dbReference>
<sequence>MGRDSATSLAPGFRFHPTDEELVSYYLKRKVCGKPFRFDPISVIDIYKAEPWDLPGKSKLKSRDLEWYFFSALDKKYGNSSRTNRATEKGYWKTTGKDRPVRHNMRTVGMKKTLVYHIGRAPRGARTNWVMHEYKLTDEEMGKIAIMQDAFVLCRIFQKSGSGPKNGEQYGAPFIEEEWEENEELALVPGALMPDGDDQVADELIVGGGVYVDGDDFSENIDEGIPSESAPPPPFNFYYGETSNSNEQSDNIIEDDQKPVVGICETSELPDGQKLFVLPDECGLHERLVKHEYRAEPSNDADANVADDVVDAGDVDVHYLLNDEFFSTSDNLSFSDELLLESNELSNPTESDPAAFDVLEEYLTFFDADGDNTDMSFDPSEILGTESPVPDQAVLSEVAVGATEHVSASKHTADLRYDNEASSSSSVQRPEDQKAEPDIKYPFIKHTSHMLGSIPTPFASQFTSKDAAIRLNSAPQASSSVRVTAGMIVIRNTTLSGDEVNNLYGKNTDLNFIYLFGITECDTETSPLLPTPGVHSSKSEPLMSRYFLHFFILFWVLILSVSFKVVSCIHSR</sequence>
<dbReference type="Proteomes" id="UP000504603">
    <property type="component" value="Unplaced"/>
</dbReference>
<feature type="transmembrane region" description="Helical" evidence="7">
    <location>
        <begin position="546"/>
        <end position="566"/>
    </location>
</feature>
<keyword evidence="5" id="KW-0539">Nucleus</keyword>
<keyword evidence="4" id="KW-0804">Transcription</keyword>
<protein>
    <submittedName>
        <fullName evidence="10">NAC domain-containing protein 53-like</fullName>
    </submittedName>
</protein>
<feature type="domain" description="NAC" evidence="8">
    <location>
        <begin position="9"/>
        <end position="159"/>
    </location>
</feature>